<organism evidence="3 4">
    <name type="scientific">Micromonospora nigra</name>
    <dbReference type="NCBI Taxonomy" id="145857"/>
    <lineage>
        <taxon>Bacteria</taxon>
        <taxon>Bacillati</taxon>
        <taxon>Actinomycetota</taxon>
        <taxon>Actinomycetes</taxon>
        <taxon>Micromonosporales</taxon>
        <taxon>Micromonosporaceae</taxon>
        <taxon>Micromonospora</taxon>
    </lineage>
</organism>
<dbReference type="OrthoDB" id="9783370at2"/>
<dbReference type="Gene3D" id="3.40.50.300">
    <property type="entry name" value="P-loop containing nucleotide triphosphate hydrolases"/>
    <property type="match status" value="1"/>
</dbReference>
<dbReference type="SMART" id="SM00382">
    <property type="entry name" value="AAA"/>
    <property type="match status" value="1"/>
</dbReference>
<evidence type="ECO:0000256" key="1">
    <source>
        <dbReference type="SAM" id="MobiDB-lite"/>
    </source>
</evidence>
<dbReference type="SUPFAM" id="SSF52540">
    <property type="entry name" value="P-loop containing nucleoside triphosphate hydrolases"/>
    <property type="match status" value="1"/>
</dbReference>
<keyword evidence="4" id="KW-1185">Reference proteome</keyword>
<dbReference type="RefSeq" id="WP_091084052.1">
    <property type="nucleotide sequence ID" value="NZ_FMHT01000003.1"/>
</dbReference>
<evidence type="ECO:0000313" key="4">
    <source>
        <dbReference type="Proteomes" id="UP000199699"/>
    </source>
</evidence>
<dbReference type="AlphaFoldDB" id="A0A1C6SG97"/>
<gene>
    <name evidence="3" type="ORF">GA0070616_3706</name>
</gene>
<dbReference type="InterPro" id="IPR003593">
    <property type="entry name" value="AAA+_ATPase"/>
</dbReference>
<sequence>MTQTDGPEGNARRSWRIYTGTGRAPDPDDRDGWPPAPPWRSFDGGPDEPPPPQEDPDLDRRLGRTVVDIPADEHEVDVVNAALHLRRPLLVTGRPGTGRSSLAYRIARDLGLGRVLRWPVTTQVGLRDGLYDHDAVGLVQATGWAHDAGAEPPAVGDHVRLGPLGTALLPYLRPRVLLIDELDQSDIDLPQQLRSVFEDGAFEIPELVRTAGRTPVATVRTADPGRTATVREGRVVCHEFPLVIMTCSDDRDFPAAFLRHCLRLRLPEAGAERLAAMVAAHFPQGAQGSAELIEEYLARGGEWDSPAVDQLLDAVHLRTAGASDTGDRAEWRRLVDALWRRIPPDGPE</sequence>
<dbReference type="EMBL" id="FMHT01000003">
    <property type="protein sequence ID" value="SCL28504.1"/>
    <property type="molecule type" value="Genomic_DNA"/>
</dbReference>
<proteinExistence type="predicted"/>
<name>A0A1C6SG97_9ACTN</name>
<feature type="domain" description="AAA+ ATPase" evidence="2">
    <location>
        <begin position="85"/>
        <end position="272"/>
    </location>
</feature>
<dbReference type="Proteomes" id="UP000199699">
    <property type="component" value="Unassembled WGS sequence"/>
</dbReference>
<reference evidence="3 4" key="1">
    <citation type="submission" date="2016-06" db="EMBL/GenBank/DDBJ databases">
        <authorList>
            <person name="Kjaerup R.B."/>
            <person name="Dalgaard T.S."/>
            <person name="Juul-Madsen H.R."/>
        </authorList>
    </citation>
    <scope>NUCLEOTIDE SEQUENCE [LARGE SCALE GENOMIC DNA]</scope>
    <source>
        <strain evidence="3 4">DSM 43818</strain>
    </source>
</reference>
<feature type="region of interest" description="Disordered" evidence="1">
    <location>
        <begin position="1"/>
        <end position="61"/>
    </location>
</feature>
<dbReference type="InterPro" id="IPR027417">
    <property type="entry name" value="P-loop_NTPase"/>
</dbReference>
<evidence type="ECO:0000259" key="2">
    <source>
        <dbReference type="SMART" id="SM00382"/>
    </source>
</evidence>
<evidence type="ECO:0000313" key="3">
    <source>
        <dbReference type="EMBL" id="SCL28504.1"/>
    </source>
</evidence>
<protein>
    <recommendedName>
        <fullName evidence="2">AAA+ ATPase domain-containing protein</fullName>
    </recommendedName>
</protein>
<dbReference type="STRING" id="145857.GA0070616_3706"/>
<accession>A0A1C6SG97</accession>